<protein>
    <recommendedName>
        <fullName evidence="3">Molybdopterin adenylyltransferase</fullName>
        <ecNumber evidence="2">2.7.7.75</ecNumber>
    </recommendedName>
</protein>
<keyword evidence="9" id="KW-1185">Reference proteome</keyword>
<dbReference type="EMBL" id="CP063849">
    <property type="protein sequence ID" value="QOY89159.1"/>
    <property type="molecule type" value="Genomic_DNA"/>
</dbReference>
<evidence type="ECO:0000256" key="6">
    <source>
        <dbReference type="ARBA" id="ARBA00058212"/>
    </source>
</evidence>
<dbReference type="NCBIfam" id="TIGR00177">
    <property type="entry name" value="molyb_syn"/>
    <property type="match status" value="1"/>
</dbReference>
<dbReference type="RefSeq" id="WP_194450821.1">
    <property type="nucleotide sequence ID" value="NZ_CP063849.1"/>
</dbReference>
<dbReference type="InterPro" id="IPR001453">
    <property type="entry name" value="MoaB/Mog_dom"/>
</dbReference>
<proteinExistence type="predicted"/>
<evidence type="ECO:0000256" key="4">
    <source>
        <dbReference type="ARBA" id="ARBA00023150"/>
    </source>
</evidence>
<name>A0A7S7NTV0_PALFE</name>
<evidence type="ECO:0000256" key="1">
    <source>
        <dbReference type="ARBA" id="ARBA00005046"/>
    </source>
</evidence>
<dbReference type="GO" id="GO:0061598">
    <property type="term" value="F:molybdopterin adenylyltransferase activity"/>
    <property type="evidence" value="ECO:0007669"/>
    <property type="project" value="UniProtKB-EC"/>
</dbReference>
<dbReference type="AlphaFoldDB" id="A0A7S7NTV0"/>
<dbReference type="InterPro" id="IPR036425">
    <property type="entry name" value="MoaB/Mog-like_dom_sf"/>
</dbReference>
<accession>A0A7S7NTV0</accession>
<reference evidence="8 9" key="1">
    <citation type="submission" date="2020-10" db="EMBL/GenBank/DDBJ databases">
        <title>Complete genome sequence of Paludibaculum fermentans P105T, a facultatively anaerobic acidobacterium capable of dissimilatory Fe(III) reduction.</title>
        <authorList>
            <person name="Dedysh S.N."/>
            <person name="Beletsky A.V."/>
            <person name="Kulichevskaya I.S."/>
            <person name="Mardanov A.V."/>
            <person name="Ravin N.V."/>
        </authorList>
    </citation>
    <scope>NUCLEOTIDE SEQUENCE [LARGE SCALE GENOMIC DNA]</scope>
    <source>
        <strain evidence="8 9">P105</strain>
    </source>
</reference>
<dbReference type="SMART" id="SM00852">
    <property type="entry name" value="MoCF_biosynth"/>
    <property type="match status" value="1"/>
</dbReference>
<evidence type="ECO:0000256" key="3">
    <source>
        <dbReference type="ARBA" id="ARBA00013491"/>
    </source>
</evidence>
<dbReference type="Pfam" id="PF00994">
    <property type="entry name" value="MoCF_biosynth"/>
    <property type="match status" value="1"/>
</dbReference>
<comment type="pathway">
    <text evidence="1">Cofactor biosynthesis; molybdopterin biosynthesis.</text>
</comment>
<dbReference type="KEGG" id="pfer:IRI77_04150"/>
<dbReference type="SUPFAM" id="SSF53218">
    <property type="entry name" value="Molybdenum cofactor biosynthesis proteins"/>
    <property type="match status" value="1"/>
</dbReference>
<gene>
    <name evidence="8" type="ORF">IRI77_04150</name>
</gene>
<evidence type="ECO:0000313" key="8">
    <source>
        <dbReference type="EMBL" id="QOY89159.1"/>
    </source>
</evidence>
<evidence type="ECO:0000256" key="5">
    <source>
        <dbReference type="ARBA" id="ARBA00051131"/>
    </source>
</evidence>
<comment type="function">
    <text evidence="6">Catalyzes the adenylation of molybdopterin as part of the biosynthesis of the molybdenum-cofactor.</text>
</comment>
<keyword evidence="4" id="KW-0501">Molybdenum cofactor biosynthesis</keyword>
<sequence length="168" mass="17679">MIRAAVLTISDSTCAGTREDLSGPELAGLCESQGWTVVHRQALPDEAVQISAAVAEWSPRCELILTTGGTGVATRDVTPEATKAVLEKELPGLGEIMRTAGLKYTRRAVLSRAVAGTRGQCLIVNLPGSPKGARQSMDAILDLVPHIVELLAGNTAHSEAGPDESKRR</sequence>
<evidence type="ECO:0000259" key="7">
    <source>
        <dbReference type="SMART" id="SM00852"/>
    </source>
</evidence>
<dbReference type="InterPro" id="IPR051920">
    <property type="entry name" value="MPT_Adenylyltrnsfr/MoaC-Rel"/>
</dbReference>
<comment type="catalytic activity">
    <reaction evidence="5">
        <text>molybdopterin + ATP + H(+) = adenylyl-molybdopterin + diphosphate</text>
        <dbReference type="Rhea" id="RHEA:31331"/>
        <dbReference type="ChEBI" id="CHEBI:15378"/>
        <dbReference type="ChEBI" id="CHEBI:30616"/>
        <dbReference type="ChEBI" id="CHEBI:33019"/>
        <dbReference type="ChEBI" id="CHEBI:58698"/>
        <dbReference type="ChEBI" id="CHEBI:62727"/>
        <dbReference type="EC" id="2.7.7.75"/>
    </reaction>
</comment>
<organism evidence="8 9">
    <name type="scientific">Paludibaculum fermentans</name>
    <dbReference type="NCBI Taxonomy" id="1473598"/>
    <lineage>
        <taxon>Bacteria</taxon>
        <taxon>Pseudomonadati</taxon>
        <taxon>Acidobacteriota</taxon>
        <taxon>Terriglobia</taxon>
        <taxon>Bryobacterales</taxon>
        <taxon>Bryobacteraceae</taxon>
        <taxon>Paludibaculum</taxon>
    </lineage>
</organism>
<dbReference type="Proteomes" id="UP000593892">
    <property type="component" value="Chromosome"/>
</dbReference>
<dbReference type="Gene3D" id="3.40.980.10">
    <property type="entry name" value="MoaB/Mog-like domain"/>
    <property type="match status" value="1"/>
</dbReference>
<dbReference type="UniPathway" id="UPA00344"/>
<dbReference type="PROSITE" id="PS01078">
    <property type="entry name" value="MOCF_BIOSYNTHESIS_1"/>
    <property type="match status" value="1"/>
</dbReference>
<dbReference type="InterPro" id="IPR008284">
    <property type="entry name" value="MoCF_biosynth_CS"/>
</dbReference>
<evidence type="ECO:0000313" key="9">
    <source>
        <dbReference type="Proteomes" id="UP000593892"/>
    </source>
</evidence>
<dbReference type="GO" id="GO:0006777">
    <property type="term" value="P:Mo-molybdopterin cofactor biosynthetic process"/>
    <property type="evidence" value="ECO:0007669"/>
    <property type="project" value="UniProtKB-KW"/>
</dbReference>
<dbReference type="EC" id="2.7.7.75" evidence="2"/>
<evidence type="ECO:0000256" key="2">
    <source>
        <dbReference type="ARBA" id="ARBA00012509"/>
    </source>
</evidence>
<dbReference type="PANTHER" id="PTHR43764">
    <property type="entry name" value="MOLYBDENUM COFACTOR BIOSYNTHESIS"/>
    <property type="match status" value="1"/>
</dbReference>
<dbReference type="CDD" id="cd00886">
    <property type="entry name" value="MogA_MoaB"/>
    <property type="match status" value="1"/>
</dbReference>
<dbReference type="PANTHER" id="PTHR43764:SF1">
    <property type="entry name" value="MOLYBDOPTERIN MOLYBDOTRANSFERASE"/>
    <property type="match status" value="1"/>
</dbReference>
<feature type="domain" description="MoaB/Mog" evidence="7">
    <location>
        <begin position="5"/>
        <end position="147"/>
    </location>
</feature>